<name>A0AAD1XUI2_EUPCR</name>
<evidence type="ECO:0000313" key="2">
    <source>
        <dbReference type="Proteomes" id="UP001295684"/>
    </source>
</evidence>
<accession>A0AAD1XUI2</accession>
<reference evidence="1" key="1">
    <citation type="submission" date="2023-07" db="EMBL/GenBank/DDBJ databases">
        <authorList>
            <consortium name="AG Swart"/>
            <person name="Singh M."/>
            <person name="Singh A."/>
            <person name="Seah K."/>
            <person name="Emmerich C."/>
        </authorList>
    </citation>
    <scope>NUCLEOTIDE SEQUENCE</scope>
    <source>
        <strain evidence="1">DP1</strain>
    </source>
</reference>
<protein>
    <submittedName>
        <fullName evidence="1">Uncharacterized protein</fullName>
    </submittedName>
</protein>
<gene>
    <name evidence="1" type="ORF">ECRASSUSDP1_LOCUS21016</name>
</gene>
<comment type="caution">
    <text evidence="1">The sequence shown here is derived from an EMBL/GenBank/DDBJ whole genome shotgun (WGS) entry which is preliminary data.</text>
</comment>
<organism evidence="1 2">
    <name type="scientific">Euplotes crassus</name>
    <dbReference type="NCBI Taxonomy" id="5936"/>
    <lineage>
        <taxon>Eukaryota</taxon>
        <taxon>Sar</taxon>
        <taxon>Alveolata</taxon>
        <taxon>Ciliophora</taxon>
        <taxon>Intramacronucleata</taxon>
        <taxon>Spirotrichea</taxon>
        <taxon>Hypotrichia</taxon>
        <taxon>Euplotida</taxon>
        <taxon>Euplotidae</taxon>
        <taxon>Moneuplotes</taxon>
    </lineage>
</organism>
<dbReference type="AlphaFoldDB" id="A0AAD1XUI2"/>
<dbReference type="Proteomes" id="UP001295684">
    <property type="component" value="Unassembled WGS sequence"/>
</dbReference>
<dbReference type="EMBL" id="CAMPGE010021459">
    <property type="protein sequence ID" value="CAI2379603.1"/>
    <property type="molecule type" value="Genomic_DNA"/>
</dbReference>
<keyword evidence="2" id="KW-1185">Reference proteome</keyword>
<sequence length="121" mass="14246">MIDDPVNFLFKFNSLAYGKSIKSISCCWVFIRSIKRSIIFFLNCFFIKRSSSCIVELHFWRIKVRTRFLCQSPVILIYQSCKQGIDKTIYPFLLHSKCSCKSLFVELSFLTRILKIAELEP</sequence>
<proteinExistence type="predicted"/>
<evidence type="ECO:0000313" key="1">
    <source>
        <dbReference type="EMBL" id="CAI2379603.1"/>
    </source>
</evidence>